<accession>A0A939T769</accession>
<dbReference type="RefSeq" id="WP_208260796.1">
    <property type="nucleotide sequence ID" value="NZ_JAGEOJ010000017.1"/>
</dbReference>
<evidence type="ECO:0000256" key="7">
    <source>
        <dbReference type="HAMAP-Rule" id="MF_02065"/>
    </source>
</evidence>
<evidence type="ECO:0000256" key="2">
    <source>
        <dbReference type="ARBA" id="ARBA00022692"/>
    </source>
</evidence>
<evidence type="ECO:0000313" key="10">
    <source>
        <dbReference type="Proteomes" id="UP000669179"/>
    </source>
</evidence>
<evidence type="ECO:0000256" key="4">
    <source>
        <dbReference type="ARBA" id="ARBA00023136"/>
    </source>
</evidence>
<dbReference type="GO" id="GO:0071555">
    <property type="term" value="P:cell wall organization"/>
    <property type="evidence" value="ECO:0007669"/>
    <property type="project" value="UniProtKB-KW"/>
</dbReference>
<name>A0A939T769_9ACTN</name>
<dbReference type="GO" id="GO:0008932">
    <property type="term" value="F:lytic endotransglycosylase activity"/>
    <property type="evidence" value="ECO:0007669"/>
    <property type="project" value="UniProtKB-UniRule"/>
</dbReference>
<feature type="transmembrane region" description="Helical" evidence="7">
    <location>
        <begin position="43"/>
        <end position="67"/>
    </location>
</feature>
<evidence type="ECO:0000313" key="9">
    <source>
        <dbReference type="EMBL" id="MBO2452783.1"/>
    </source>
</evidence>
<keyword evidence="10" id="KW-1185">Reference proteome</keyword>
<keyword evidence="3 7" id="KW-1133">Transmembrane helix</keyword>
<dbReference type="GO" id="GO:0005886">
    <property type="term" value="C:plasma membrane"/>
    <property type="evidence" value="ECO:0007669"/>
    <property type="project" value="UniProtKB-SubCell"/>
</dbReference>
<dbReference type="GO" id="GO:0009252">
    <property type="term" value="P:peptidoglycan biosynthetic process"/>
    <property type="evidence" value="ECO:0007669"/>
    <property type="project" value="UniProtKB-UniRule"/>
</dbReference>
<feature type="region of interest" description="Disordered" evidence="8">
    <location>
        <begin position="1"/>
        <end position="37"/>
    </location>
</feature>
<dbReference type="CDD" id="cd08010">
    <property type="entry name" value="MltG_like"/>
    <property type="match status" value="1"/>
</dbReference>
<dbReference type="NCBIfam" id="TIGR00247">
    <property type="entry name" value="endolytic transglycosylase MltG"/>
    <property type="match status" value="1"/>
</dbReference>
<dbReference type="AlphaFoldDB" id="A0A939T769"/>
<evidence type="ECO:0000256" key="1">
    <source>
        <dbReference type="ARBA" id="ARBA00022475"/>
    </source>
</evidence>
<keyword evidence="4 7" id="KW-0472">Membrane</keyword>
<dbReference type="EC" id="4.2.2.29" evidence="7"/>
<comment type="caution">
    <text evidence="9">The sequence shown here is derived from an EMBL/GenBank/DDBJ whole genome shotgun (WGS) entry which is preliminary data.</text>
</comment>
<evidence type="ECO:0000256" key="5">
    <source>
        <dbReference type="ARBA" id="ARBA00023239"/>
    </source>
</evidence>
<gene>
    <name evidence="7 9" type="primary">mltG</name>
    <name evidence="9" type="ORF">J4573_37225</name>
</gene>
<dbReference type="EMBL" id="JAGEOJ010000017">
    <property type="protein sequence ID" value="MBO2452783.1"/>
    <property type="molecule type" value="Genomic_DNA"/>
</dbReference>
<feature type="site" description="Important for catalytic activity" evidence="7">
    <location>
        <position position="264"/>
    </location>
</feature>
<dbReference type="Gene3D" id="3.30.1490.480">
    <property type="entry name" value="Endolytic murein transglycosylase"/>
    <property type="match status" value="1"/>
</dbReference>
<dbReference type="InterPro" id="IPR003770">
    <property type="entry name" value="MLTG-like"/>
</dbReference>
<keyword evidence="1 7" id="KW-1003">Cell membrane</keyword>
<dbReference type="PANTHER" id="PTHR30518">
    <property type="entry name" value="ENDOLYTIC MUREIN TRANSGLYCOSYLASE"/>
    <property type="match status" value="1"/>
</dbReference>
<sequence length="387" mass="42454">MNDLDLFSDPHGERGPLPGDHPGRRDQRTARKRQKRRKRSGRAAFFFALAFIVALVGTAGVFGFAWLDNRLHPPDYSGDGSGNVTVQIKEGDNGSQIGTALQAKDVVKSVRAFVKVYGKEPKAGSVQPGFYQMRLRMSSKAAMALLLDPKSRSGNQIIIPEGRRASEIYQLLAKKTGISAAKFQAAADRPKTLGLPPYAGGKVEGYLFPGRYDINPNATPGQILKQMVDRFKQEAADLDLVNKAKQVHLNPGQLVTLASLLQAEGGTREDYPKIARVLYNRLKAGTKLQLDTTVLYALNKRTLHVSYKDTAVKSPYSTYYVKGLPVGAIDSPGAVALKAALEPADGPWIYFVTTNPTTGYTEYGETNEDFTRMKAKLDVWLKAHPEN</sequence>
<evidence type="ECO:0000256" key="8">
    <source>
        <dbReference type="SAM" id="MobiDB-lite"/>
    </source>
</evidence>
<comment type="catalytic activity">
    <reaction evidence="7">
        <text>a peptidoglycan chain = a peptidoglycan chain with N-acetyl-1,6-anhydromuramyl-[peptide] at the reducing end + a peptidoglycan chain with N-acetylglucosamine at the non-reducing end.</text>
        <dbReference type="EC" id="4.2.2.29"/>
    </reaction>
</comment>
<dbReference type="Proteomes" id="UP000669179">
    <property type="component" value="Unassembled WGS sequence"/>
</dbReference>
<comment type="similarity">
    <text evidence="7">Belongs to the transglycosylase MltG family.</text>
</comment>
<dbReference type="Pfam" id="PF02618">
    <property type="entry name" value="YceG"/>
    <property type="match status" value="1"/>
</dbReference>
<organism evidence="9 10">
    <name type="scientific">Actinomadura barringtoniae</name>
    <dbReference type="NCBI Taxonomy" id="1427535"/>
    <lineage>
        <taxon>Bacteria</taxon>
        <taxon>Bacillati</taxon>
        <taxon>Actinomycetota</taxon>
        <taxon>Actinomycetes</taxon>
        <taxon>Streptosporangiales</taxon>
        <taxon>Thermomonosporaceae</taxon>
        <taxon>Actinomadura</taxon>
    </lineage>
</organism>
<keyword evidence="6 7" id="KW-0961">Cell wall biogenesis/degradation</keyword>
<comment type="subcellular location">
    <subcellularLocation>
        <location evidence="7">Cell membrane</location>
        <topology evidence="7">Single-pass membrane protein</topology>
    </subcellularLocation>
</comment>
<proteinExistence type="inferred from homology"/>
<reference evidence="9" key="1">
    <citation type="submission" date="2021-03" db="EMBL/GenBank/DDBJ databases">
        <authorList>
            <person name="Kanchanasin P."/>
            <person name="Saeng-In P."/>
            <person name="Phongsopitanun W."/>
            <person name="Yuki M."/>
            <person name="Kudo T."/>
            <person name="Ohkuma M."/>
            <person name="Tanasupawat S."/>
        </authorList>
    </citation>
    <scope>NUCLEOTIDE SEQUENCE</scope>
    <source>
        <strain evidence="9">GKU 128</strain>
    </source>
</reference>
<dbReference type="PANTHER" id="PTHR30518:SF2">
    <property type="entry name" value="ENDOLYTIC MUREIN TRANSGLYCOSYLASE"/>
    <property type="match status" value="1"/>
</dbReference>
<keyword evidence="5 7" id="KW-0456">Lyase</keyword>
<keyword evidence="2 7" id="KW-0812">Transmembrane</keyword>
<protein>
    <recommendedName>
        <fullName evidence="7">Endolytic murein transglycosylase</fullName>
        <ecNumber evidence="7">4.2.2.29</ecNumber>
    </recommendedName>
    <alternativeName>
        <fullName evidence="7">Peptidoglycan lytic transglycosylase</fullName>
    </alternativeName>
    <alternativeName>
        <fullName evidence="7">Peptidoglycan polymerization terminase</fullName>
    </alternativeName>
</protein>
<dbReference type="HAMAP" id="MF_02065">
    <property type="entry name" value="MltG"/>
    <property type="match status" value="1"/>
</dbReference>
<evidence type="ECO:0000256" key="3">
    <source>
        <dbReference type="ARBA" id="ARBA00022989"/>
    </source>
</evidence>
<comment type="function">
    <text evidence="7">Functions as a peptidoglycan terminase that cleaves nascent peptidoglycan strands endolytically to terminate their elongation.</text>
</comment>
<evidence type="ECO:0000256" key="6">
    <source>
        <dbReference type="ARBA" id="ARBA00023316"/>
    </source>
</evidence>